<reference evidence="1" key="1">
    <citation type="submission" date="2019-10" db="EMBL/GenBank/DDBJ databases">
        <authorList>
            <person name="Zhang R."/>
            <person name="Pan Y."/>
            <person name="Wang J."/>
            <person name="Ma R."/>
            <person name="Yu S."/>
        </authorList>
    </citation>
    <scope>NUCLEOTIDE SEQUENCE</scope>
    <source>
        <strain evidence="1">LA-IB0</strain>
        <tissue evidence="1">Leaf</tissue>
    </source>
</reference>
<accession>A0AAV6XMP4</accession>
<organism evidence="1 2">
    <name type="scientific">Buddleja alternifolia</name>
    <dbReference type="NCBI Taxonomy" id="168488"/>
    <lineage>
        <taxon>Eukaryota</taxon>
        <taxon>Viridiplantae</taxon>
        <taxon>Streptophyta</taxon>
        <taxon>Embryophyta</taxon>
        <taxon>Tracheophyta</taxon>
        <taxon>Spermatophyta</taxon>
        <taxon>Magnoliopsida</taxon>
        <taxon>eudicotyledons</taxon>
        <taxon>Gunneridae</taxon>
        <taxon>Pentapetalae</taxon>
        <taxon>asterids</taxon>
        <taxon>lamiids</taxon>
        <taxon>Lamiales</taxon>
        <taxon>Scrophulariaceae</taxon>
        <taxon>Buddlejeae</taxon>
        <taxon>Buddleja</taxon>
    </lineage>
</organism>
<evidence type="ECO:0000313" key="1">
    <source>
        <dbReference type="EMBL" id="KAG8383754.1"/>
    </source>
</evidence>
<sequence length="235" mass="26191">MIYKIYNRYKFVFNLQEEGWVACRAFKKRTTGQTKSSSSSNIEGWDSTYYYDHYNEPPAAAAAANSSSTGRHVSSVHHVDQHSIDYITRQPSNLTTMCKQETEPAVVEQSTDQFVQLPQLESPSLPPIKRPAAASILSHATGMINNDYDNDKCIRGSKSNGKNKVTTDWRDLDKFVASQLSHGDGYQGNDVGSSFDSEYSDLGFLLLQNVREEEGPNLNELSTSDADIGISIFNK</sequence>
<dbReference type="AlphaFoldDB" id="A0AAV6XMP4"/>
<keyword evidence="2" id="KW-1185">Reference proteome</keyword>
<evidence type="ECO:0000313" key="2">
    <source>
        <dbReference type="Proteomes" id="UP000826271"/>
    </source>
</evidence>
<dbReference type="EMBL" id="WHWC01000004">
    <property type="protein sequence ID" value="KAG8383754.1"/>
    <property type="molecule type" value="Genomic_DNA"/>
</dbReference>
<name>A0AAV6XMP4_9LAMI</name>
<protein>
    <submittedName>
        <fullName evidence="1">Uncharacterized protein</fullName>
    </submittedName>
</protein>
<proteinExistence type="predicted"/>
<gene>
    <name evidence="1" type="ORF">BUALT_Bualt04G0046700</name>
</gene>
<comment type="caution">
    <text evidence="1">The sequence shown here is derived from an EMBL/GenBank/DDBJ whole genome shotgun (WGS) entry which is preliminary data.</text>
</comment>
<dbReference type="Proteomes" id="UP000826271">
    <property type="component" value="Unassembled WGS sequence"/>
</dbReference>